<feature type="transmembrane region" description="Helical" evidence="6">
    <location>
        <begin position="151"/>
        <end position="169"/>
    </location>
</feature>
<evidence type="ECO:0000256" key="6">
    <source>
        <dbReference type="SAM" id="Phobius"/>
    </source>
</evidence>
<feature type="transmembrane region" description="Helical" evidence="6">
    <location>
        <begin position="240"/>
        <end position="261"/>
    </location>
</feature>
<feature type="transmembrane region" description="Helical" evidence="6">
    <location>
        <begin position="114"/>
        <end position="139"/>
    </location>
</feature>
<feature type="transmembrane region" description="Helical" evidence="6">
    <location>
        <begin position="520"/>
        <end position="541"/>
    </location>
</feature>
<evidence type="ECO:0008006" key="9">
    <source>
        <dbReference type="Google" id="ProtNLM"/>
    </source>
</evidence>
<sequence>LALTCCFTGLQFTWSVEMAYGTPYLLSLGLPKSLMSLVWLAGPLSGLIMQPLVGAWSDRCRSVYGRRRPFMVVASGIVAVCFITLAWAPNLTGIFGGSAAATGEPSTGRQMATIWLAVVSIYALDFAVNVIQACCRALIVDALPPSKQEHGTAWASRMTGIGNVLGYLTGYMDLVRLFPFLGDTQLKSLSLVAILVLFGTIGTTCYFIHEEPAQHLNRTVVSPWTTLTNIISSARNLPQLVRLVCNIQFFSWIGWFPFLFYSTTYVASIYSTEHPLALADSLSPPPSTVESLTPSLGASLAKPSARAGSYALLIYALVSLAVSWLLPFIVTPSSGLVTAGPSHTFRSGPQSSHGHGSSSSSLFARLRRLMQSLIWHVRGFQLTLPRIWTFSQIIFAVAMLSTFFIVTTAQVTFMIAVCGFCWSVSMWAPFSLIGEYLSQHRWGVDLDVVPTGGAHTEYNELRGSPDQDLSAGIILGIHNMFVVMPQFLISFVSSIIFALFESGSNSAEAGAHEPADNNAVTIGWILRIGGVASLVAAYLSLQITK</sequence>
<organism evidence="7 8">
    <name type="scientific">Dimargaris cristalligena</name>
    <dbReference type="NCBI Taxonomy" id="215637"/>
    <lineage>
        <taxon>Eukaryota</taxon>
        <taxon>Fungi</taxon>
        <taxon>Fungi incertae sedis</taxon>
        <taxon>Zoopagomycota</taxon>
        <taxon>Kickxellomycotina</taxon>
        <taxon>Dimargaritomycetes</taxon>
        <taxon>Dimargaritales</taxon>
        <taxon>Dimargaritaceae</taxon>
        <taxon>Dimargaris</taxon>
    </lineage>
</organism>
<evidence type="ECO:0000256" key="2">
    <source>
        <dbReference type="ARBA" id="ARBA00022448"/>
    </source>
</evidence>
<evidence type="ECO:0000313" key="7">
    <source>
        <dbReference type="EMBL" id="RKP33484.1"/>
    </source>
</evidence>
<reference evidence="8" key="1">
    <citation type="journal article" date="2018" name="Nat. Microbiol.">
        <title>Leveraging single-cell genomics to expand the fungal tree of life.</title>
        <authorList>
            <person name="Ahrendt S.R."/>
            <person name="Quandt C.A."/>
            <person name="Ciobanu D."/>
            <person name="Clum A."/>
            <person name="Salamov A."/>
            <person name="Andreopoulos B."/>
            <person name="Cheng J.F."/>
            <person name="Woyke T."/>
            <person name="Pelin A."/>
            <person name="Henrissat B."/>
            <person name="Reynolds N.K."/>
            <person name="Benny G.L."/>
            <person name="Smith M.E."/>
            <person name="James T.Y."/>
            <person name="Grigoriev I.V."/>
        </authorList>
    </citation>
    <scope>NUCLEOTIDE SEQUENCE [LARGE SCALE GENOMIC DNA]</scope>
    <source>
        <strain evidence="8">RSA 468</strain>
    </source>
</reference>
<protein>
    <recommendedName>
        <fullName evidence="9">Major facilitator superfamily domain-containing protein</fullName>
    </recommendedName>
</protein>
<feature type="transmembrane region" description="Helical" evidence="6">
    <location>
        <begin position="480"/>
        <end position="500"/>
    </location>
</feature>
<feature type="transmembrane region" description="Helical" evidence="6">
    <location>
        <begin position="37"/>
        <end position="57"/>
    </location>
</feature>
<dbReference type="GO" id="GO:0005886">
    <property type="term" value="C:plasma membrane"/>
    <property type="evidence" value="ECO:0007669"/>
    <property type="project" value="TreeGrafter"/>
</dbReference>
<keyword evidence="5 6" id="KW-0472">Membrane</keyword>
<dbReference type="Pfam" id="PF13347">
    <property type="entry name" value="MFS_2"/>
    <property type="match status" value="1"/>
</dbReference>
<feature type="non-terminal residue" evidence="7">
    <location>
        <position position="1"/>
    </location>
</feature>
<dbReference type="Proteomes" id="UP000268162">
    <property type="component" value="Unassembled WGS sequence"/>
</dbReference>
<keyword evidence="3 6" id="KW-0812">Transmembrane</keyword>
<gene>
    <name evidence="7" type="ORF">BJ085DRAFT_3030</name>
</gene>
<dbReference type="AlphaFoldDB" id="A0A4P9ZJT4"/>
<dbReference type="GO" id="GO:0008506">
    <property type="term" value="F:sucrose:proton symporter activity"/>
    <property type="evidence" value="ECO:0007669"/>
    <property type="project" value="TreeGrafter"/>
</dbReference>
<feature type="transmembrane region" description="Helical" evidence="6">
    <location>
        <begin position="69"/>
        <end position="88"/>
    </location>
</feature>
<feature type="non-terminal residue" evidence="7">
    <location>
        <position position="545"/>
    </location>
</feature>
<proteinExistence type="predicted"/>
<feature type="transmembrane region" description="Helical" evidence="6">
    <location>
        <begin position="387"/>
        <end position="406"/>
    </location>
</feature>
<evidence type="ECO:0000313" key="8">
    <source>
        <dbReference type="Proteomes" id="UP000268162"/>
    </source>
</evidence>
<accession>A0A4P9ZJT4</accession>
<feature type="transmembrane region" description="Helical" evidence="6">
    <location>
        <begin position="189"/>
        <end position="208"/>
    </location>
</feature>
<dbReference type="InterPro" id="IPR036259">
    <property type="entry name" value="MFS_trans_sf"/>
</dbReference>
<feature type="transmembrane region" description="Helical" evidence="6">
    <location>
        <begin position="412"/>
        <end position="433"/>
    </location>
</feature>
<keyword evidence="8" id="KW-1185">Reference proteome</keyword>
<name>A0A4P9ZJT4_9FUNG</name>
<comment type="subcellular location">
    <subcellularLocation>
        <location evidence="1">Membrane</location>
        <topology evidence="1">Multi-pass membrane protein</topology>
    </subcellularLocation>
</comment>
<dbReference type="PANTHER" id="PTHR19432">
    <property type="entry name" value="SUGAR TRANSPORTER"/>
    <property type="match status" value="1"/>
</dbReference>
<keyword evidence="2" id="KW-0813">Transport</keyword>
<evidence type="ECO:0000256" key="1">
    <source>
        <dbReference type="ARBA" id="ARBA00004141"/>
    </source>
</evidence>
<keyword evidence="4 6" id="KW-1133">Transmembrane helix</keyword>
<evidence type="ECO:0000256" key="4">
    <source>
        <dbReference type="ARBA" id="ARBA00022989"/>
    </source>
</evidence>
<dbReference type="PANTHER" id="PTHR19432:SF35">
    <property type="entry name" value="SOLUTE CARRIER FAMILY 45 MEMBER 3 ISOFORM X1"/>
    <property type="match status" value="1"/>
</dbReference>
<evidence type="ECO:0000256" key="3">
    <source>
        <dbReference type="ARBA" id="ARBA00022692"/>
    </source>
</evidence>
<dbReference type="EMBL" id="ML003821">
    <property type="protein sequence ID" value="RKP33484.1"/>
    <property type="molecule type" value="Genomic_DNA"/>
</dbReference>
<dbReference type="SUPFAM" id="SSF103473">
    <property type="entry name" value="MFS general substrate transporter"/>
    <property type="match status" value="1"/>
</dbReference>
<dbReference type="Gene3D" id="1.20.1250.20">
    <property type="entry name" value="MFS general substrate transporter like domains"/>
    <property type="match status" value="1"/>
</dbReference>
<evidence type="ECO:0000256" key="5">
    <source>
        <dbReference type="ARBA" id="ARBA00023136"/>
    </source>
</evidence>
<feature type="transmembrane region" description="Helical" evidence="6">
    <location>
        <begin position="310"/>
        <end position="330"/>
    </location>
</feature>